<dbReference type="NCBIfam" id="TIGR02168">
    <property type="entry name" value="SMC_prok_B"/>
    <property type="match status" value="1"/>
</dbReference>
<dbReference type="EMBL" id="QGDB01000001">
    <property type="protein sequence ID" value="PWL19074.1"/>
    <property type="molecule type" value="Genomic_DNA"/>
</dbReference>
<dbReference type="Proteomes" id="UP000245865">
    <property type="component" value="Unassembled WGS sequence"/>
</dbReference>
<dbReference type="FunFam" id="3.40.50.300:FF:000901">
    <property type="entry name" value="Chromosome partition protein Smc"/>
    <property type="match status" value="1"/>
</dbReference>
<keyword evidence="4 7" id="KW-0067">ATP-binding</keyword>
<dbReference type="CDD" id="cd03278">
    <property type="entry name" value="ABC_SMC_barmotin"/>
    <property type="match status" value="1"/>
</dbReference>
<gene>
    <name evidence="7 9" type="primary">smc</name>
    <name evidence="9" type="ORF">DKP76_00400</name>
</gene>
<comment type="caution">
    <text evidence="9">The sequence shown here is derived from an EMBL/GenBank/DDBJ whole genome shotgun (WGS) entry which is preliminary data.</text>
</comment>
<reference evidence="9 10" key="1">
    <citation type="submission" date="2018-05" db="EMBL/GenBank/DDBJ databases">
        <title>Comparative genomic sequence analysis between strain HN4 and CCM 8460T (Falsochrobactrum ovis) will provide more evidence to prove that HN4 is a new species of Falsochrobactrum.</title>
        <authorList>
            <person name="Lyu W."/>
            <person name="Sun L."/>
            <person name="Yao L."/>
        </authorList>
    </citation>
    <scope>NUCLEOTIDE SEQUENCE [LARGE SCALE GENOMIC DNA]</scope>
    <source>
        <strain evidence="9 10">HN4</strain>
    </source>
</reference>
<feature type="coiled-coil region" evidence="7">
    <location>
        <begin position="628"/>
        <end position="734"/>
    </location>
</feature>
<keyword evidence="10" id="KW-1185">Reference proteome</keyword>
<dbReference type="AlphaFoldDB" id="A0A316JC88"/>
<keyword evidence="5 7" id="KW-0175">Coiled coil</keyword>
<name>A0A316JC88_9HYPH</name>
<dbReference type="GO" id="GO:0003677">
    <property type="term" value="F:DNA binding"/>
    <property type="evidence" value="ECO:0007669"/>
    <property type="project" value="UniProtKB-UniRule"/>
</dbReference>
<evidence type="ECO:0000256" key="6">
    <source>
        <dbReference type="ARBA" id="ARBA00023125"/>
    </source>
</evidence>
<dbReference type="InterPro" id="IPR003395">
    <property type="entry name" value="RecF/RecN/SMC_N"/>
</dbReference>
<evidence type="ECO:0000313" key="9">
    <source>
        <dbReference type="EMBL" id="PWL19074.1"/>
    </source>
</evidence>
<dbReference type="InterPro" id="IPR027417">
    <property type="entry name" value="P-loop_NTPase"/>
</dbReference>
<feature type="coiled-coil region" evidence="7">
    <location>
        <begin position="849"/>
        <end position="908"/>
    </location>
</feature>
<evidence type="ECO:0000256" key="7">
    <source>
        <dbReference type="HAMAP-Rule" id="MF_01894"/>
    </source>
</evidence>
<accession>A0A316JC88</accession>
<feature type="coiled-coil region" evidence="7">
    <location>
        <begin position="177"/>
        <end position="211"/>
    </location>
</feature>
<dbReference type="GO" id="GO:0006260">
    <property type="term" value="P:DNA replication"/>
    <property type="evidence" value="ECO:0007669"/>
    <property type="project" value="UniProtKB-UniRule"/>
</dbReference>
<keyword evidence="3 7" id="KW-0547">Nucleotide-binding</keyword>
<comment type="subcellular location">
    <subcellularLocation>
        <location evidence="1 7">Cytoplasm</location>
    </subcellularLocation>
</comment>
<evidence type="ECO:0000259" key="8">
    <source>
        <dbReference type="Pfam" id="PF02463"/>
    </source>
</evidence>
<dbReference type="GO" id="GO:0005694">
    <property type="term" value="C:chromosome"/>
    <property type="evidence" value="ECO:0007669"/>
    <property type="project" value="InterPro"/>
</dbReference>
<comment type="subunit">
    <text evidence="7">Homodimer.</text>
</comment>
<comment type="domain">
    <text evidence="7">Contains large globular domains required for ATP hydrolysis at each terminus and a third globular domain forming a flexible hinge near the middle of the molecule. These domains are separated by coiled-coil structures.</text>
</comment>
<feature type="domain" description="RecF/RecN/SMC N-terminal" evidence="8">
    <location>
        <begin position="4"/>
        <end position="1139"/>
    </location>
</feature>
<comment type="function">
    <text evidence="7">Required for chromosome condensation and partitioning.</text>
</comment>
<evidence type="ECO:0000256" key="3">
    <source>
        <dbReference type="ARBA" id="ARBA00022741"/>
    </source>
</evidence>
<evidence type="ECO:0000313" key="10">
    <source>
        <dbReference type="Proteomes" id="UP000245865"/>
    </source>
</evidence>
<feature type="coiled-coil region" evidence="7">
    <location>
        <begin position="282"/>
        <end position="432"/>
    </location>
</feature>
<evidence type="ECO:0000256" key="5">
    <source>
        <dbReference type="ARBA" id="ARBA00023054"/>
    </source>
</evidence>
<sequence length="1156" mass="128284">MRFSRLRLVGFKSFVEPMEFVIEGGLTGVVGPNGCGKSNLVEALRWVMGENSYKNMRASGMDDVIFSGSATRPARNSAEVTLFLDNSDRTAPAAYNDTDELQVSRRIEREAGSVYRINGKEARAKDVQLLFADQSTGARSPSMVGQGRIGELIQARPQARRALLEEAAGISGLHSRRHEAELRLRAAETNLERLEDVVGELSSQIESLKRQARQANRFKGLSADIRRVEASLLHLRWAQSKAQEGEAQSTLAQATSAVGDMAQAQMNAARDQAVGAHQLPQLREAEAKAAAALQRLSIARTQLDEEDERIRVRRAELMKRLEQLTADIAREEQMVRENADILARLDDEEQELIASSEASGERDEEIRTLFEKAEIRLAESESALARATAERAEAAAERAQIERALKETRDRRDRLSTQMHTIERDIAAVTEQIGGLFDPAEKRLAVDAAMEALAACEEAVIAAEELVRATRDQETASRQPLDEARAELNRIETEAQTLARILNAGETGQFAPVVEELKVEKGYEIALGAALGEDLDAASDEQAPVHWAYNPAFENDPALPQGATPLDRLVDGPQQLRRRLAQVGVVSQSDGKRLQASLQPGQRLVSKDGALWRWDGYTASADAPTPAAQRLAQKNRLAELEQEALRARKDVEQAQQAVERGEMAVREAVEQERVARDAWRANQRRLDEAREALAVAERAAGELSTRRSALVESKARLEDDLEEAQIRAVEAEDRLGELPDMEEIAQRLSALTNEVMSDRTALAETRAAYEGLRREADARLRRLEMIALERRNWVSRAQNADRQIAALNDRRAEAAEEMENLAEAPDEIENRRRALLSELSQSEVRRREAADLLAQAESAQAELDKAATLAIQQLAASREQRARAEERLNAAEERRKDAEARIAEVLNCAPHEAIRHTGLKPEDNLPDPDQLAGQFERQLERLKIERERLGAVNLRAEEESQELSGRLEAIISEREDIIEAIKKLRQAIQSLNREGRERLLAAFDVVNAQFQRLFTHLFGGGTAELQLIESDDPLDAGLEILARPPGKKPQTMTLLSGGEQALTAMALIFAVFLTNPAPICVLDEVDAPLDDHNVERYCNLMDEMAASTQTRFVIITHNPITMARMDRLFGVTMGEQGVSQLVSVDLQTAESLREAS</sequence>
<proteinExistence type="inferred from homology"/>
<dbReference type="SUPFAM" id="SSF75553">
    <property type="entry name" value="Smc hinge domain"/>
    <property type="match status" value="1"/>
</dbReference>
<keyword evidence="6 7" id="KW-0238">DNA-binding</keyword>
<dbReference type="PANTHER" id="PTHR43977">
    <property type="entry name" value="STRUCTURAL MAINTENANCE OF CHROMOSOMES PROTEIN 3"/>
    <property type="match status" value="1"/>
</dbReference>
<dbReference type="InterPro" id="IPR011890">
    <property type="entry name" value="SMC_prok"/>
</dbReference>
<comment type="similarity">
    <text evidence="7">Belongs to the SMC family.</text>
</comment>
<keyword evidence="2 7" id="KW-0963">Cytoplasm</keyword>
<dbReference type="GO" id="GO:0007062">
    <property type="term" value="P:sister chromatid cohesion"/>
    <property type="evidence" value="ECO:0007669"/>
    <property type="project" value="InterPro"/>
</dbReference>
<evidence type="ECO:0000256" key="2">
    <source>
        <dbReference type="ARBA" id="ARBA00022490"/>
    </source>
</evidence>
<dbReference type="PIRSF" id="PIRSF005719">
    <property type="entry name" value="SMC"/>
    <property type="match status" value="1"/>
</dbReference>
<protein>
    <recommendedName>
        <fullName evidence="7">Chromosome partition protein Smc</fullName>
    </recommendedName>
</protein>
<dbReference type="InterPro" id="IPR024704">
    <property type="entry name" value="SMC"/>
</dbReference>
<feature type="coiled-coil region" evidence="7">
    <location>
        <begin position="932"/>
        <end position="994"/>
    </location>
</feature>
<feature type="coiled-coil region" evidence="7">
    <location>
        <begin position="790"/>
        <end position="824"/>
    </location>
</feature>
<feature type="binding site" evidence="7">
    <location>
        <begin position="32"/>
        <end position="39"/>
    </location>
    <ligand>
        <name>ATP</name>
        <dbReference type="ChEBI" id="CHEBI:30616"/>
    </ligand>
</feature>
<dbReference type="GO" id="GO:0016887">
    <property type="term" value="F:ATP hydrolysis activity"/>
    <property type="evidence" value="ECO:0007669"/>
    <property type="project" value="InterPro"/>
</dbReference>
<dbReference type="OrthoDB" id="9808768at2"/>
<dbReference type="InterPro" id="IPR036277">
    <property type="entry name" value="SMC_hinge_sf"/>
</dbReference>
<dbReference type="GO" id="GO:0030261">
    <property type="term" value="P:chromosome condensation"/>
    <property type="evidence" value="ECO:0007669"/>
    <property type="project" value="InterPro"/>
</dbReference>
<dbReference type="RefSeq" id="WP_109704467.1">
    <property type="nucleotide sequence ID" value="NZ_QGDB01000001.1"/>
</dbReference>
<dbReference type="SUPFAM" id="SSF52540">
    <property type="entry name" value="P-loop containing nucleoside triphosphate hydrolases"/>
    <property type="match status" value="1"/>
</dbReference>
<dbReference type="GO" id="GO:0005737">
    <property type="term" value="C:cytoplasm"/>
    <property type="evidence" value="ECO:0007669"/>
    <property type="project" value="UniProtKB-SubCell"/>
</dbReference>
<dbReference type="HAMAP" id="MF_01894">
    <property type="entry name" value="Smc_prok"/>
    <property type="match status" value="1"/>
</dbReference>
<dbReference type="GO" id="GO:0007059">
    <property type="term" value="P:chromosome segregation"/>
    <property type="evidence" value="ECO:0007669"/>
    <property type="project" value="UniProtKB-UniRule"/>
</dbReference>
<dbReference type="GO" id="GO:0005524">
    <property type="term" value="F:ATP binding"/>
    <property type="evidence" value="ECO:0007669"/>
    <property type="project" value="UniProtKB-UniRule"/>
</dbReference>
<evidence type="ECO:0000256" key="1">
    <source>
        <dbReference type="ARBA" id="ARBA00004496"/>
    </source>
</evidence>
<dbReference type="Gene3D" id="3.40.50.300">
    <property type="entry name" value="P-loop containing nucleotide triphosphate hydrolases"/>
    <property type="match status" value="2"/>
</dbReference>
<organism evidence="9 10">
    <name type="scientific">Falsochrobactrum shanghaiense</name>
    <dbReference type="NCBI Taxonomy" id="2201899"/>
    <lineage>
        <taxon>Bacteria</taxon>
        <taxon>Pseudomonadati</taxon>
        <taxon>Pseudomonadota</taxon>
        <taxon>Alphaproteobacteria</taxon>
        <taxon>Hyphomicrobiales</taxon>
        <taxon>Brucellaceae</taxon>
        <taxon>Falsochrobactrum</taxon>
    </lineage>
</organism>
<evidence type="ECO:0000256" key="4">
    <source>
        <dbReference type="ARBA" id="ARBA00022840"/>
    </source>
</evidence>
<dbReference type="Pfam" id="PF02463">
    <property type="entry name" value="SMC_N"/>
    <property type="match status" value="1"/>
</dbReference>